<dbReference type="InterPro" id="IPR003100">
    <property type="entry name" value="PAZ_dom"/>
</dbReference>
<dbReference type="SMART" id="SM00949">
    <property type="entry name" value="PAZ"/>
    <property type="match status" value="1"/>
</dbReference>
<dbReference type="PROSITE" id="PS50821">
    <property type="entry name" value="PAZ"/>
    <property type="match status" value="1"/>
</dbReference>
<dbReference type="SUPFAM" id="SSF53098">
    <property type="entry name" value="Ribonuclease H-like"/>
    <property type="match status" value="1"/>
</dbReference>
<dbReference type="FunFam" id="3.30.420.10:FF:000013">
    <property type="entry name" value="protein argonaute 10-like"/>
    <property type="match status" value="1"/>
</dbReference>
<dbReference type="GO" id="GO:0031047">
    <property type="term" value="P:regulatory ncRNA-mediated gene silencing"/>
    <property type="evidence" value="ECO:0007669"/>
    <property type="project" value="UniProtKB-KW"/>
</dbReference>
<dbReference type="SUPFAM" id="SSF101690">
    <property type="entry name" value="PAZ domain"/>
    <property type="match status" value="1"/>
</dbReference>
<dbReference type="Pfam" id="PF16488">
    <property type="entry name" value="ArgoL2"/>
    <property type="match status" value="1"/>
</dbReference>
<dbReference type="Gene3D" id="2.170.260.10">
    <property type="entry name" value="paz domain"/>
    <property type="match status" value="1"/>
</dbReference>
<comment type="similarity">
    <text evidence="1">Belongs to the argonaute family. Ago subfamily.</text>
</comment>
<evidence type="ECO:0000259" key="4">
    <source>
        <dbReference type="PROSITE" id="PS50821"/>
    </source>
</evidence>
<evidence type="ECO:0000259" key="5">
    <source>
        <dbReference type="PROSITE" id="PS50822"/>
    </source>
</evidence>
<feature type="compositionally biased region" description="Polar residues" evidence="3">
    <location>
        <begin position="74"/>
        <end position="90"/>
    </location>
</feature>
<reference evidence="6 7" key="1">
    <citation type="journal article" date="2016" name="Sci. Rep.">
        <title>The Dendrobium catenatum Lindl. genome sequence provides insights into polysaccharide synthase, floral development and adaptive evolution.</title>
        <authorList>
            <person name="Zhang G.Q."/>
            <person name="Xu Q."/>
            <person name="Bian C."/>
            <person name="Tsai W.C."/>
            <person name="Yeh C.M."/>
            <person name="Liu K.W."/>
            <person name="Yoshida K."/>
            <person name="Zhang L.S."/>
            <person name="Chang S.B."/>
            <person name="Chen F."/>
            <person name="Shi Y."/>
            <person name="Su Y.Y."/>
            <person name="Zhang Y.Q."/>
            <person name="Chen L.J."/>
            <person name="Yin Y."/>
            <person name="Lin M."/>
            <person name="Huang H."/>
            <person name="Deng H."/>
            <person name="Wang Z.W."/>
            <person name="Zhu S.L."/>
            <person name="Zhao X."/>
            <person name="Deng C."/>
            <person name="Niu S.C."/>
            <person name="Huang J."/>
            <person name="Wang M."/>
            <person name="Liu G.H."/>
            <person name="Yang H.J."/>
            <person name="Xiao X.J."/>
            <person name="Hsiao Y.Y."/>
            <person name="Wu W.L."/>
            <person name="Chen Y.Y."/>
            <person name="Mitsuda N."/>
            <person name="Ohme-Takagi M."/>
            <person name="Luo Y.B."/>
            <person name="Van de Peer Y."/>
            <person name="Liu Z.J."/>
        </authorList>
    </citation>
    <scope>NUCLEOTIDE SEQUENCE [LARGE SCALE GENOMIC DNA]</scope>
    <source>
        <tissue evidence="6">The whole plant</tissue>
    </source>
</reference>
<dbReference type="GO" id="GO:0003723">
    <property type="term" value="F:RNA binding"/>
    <property type="evidence" value="ECO:0007669"/>
    <property type="project" value="InterPro"/>
</dbReference>
<evidence type="ECO:0000313" key="7">
    <source>
        <dbReference type="Proteomes" id="UP000233837"/>
    </source>
</evidence>
<sequence>MPKKRKTKRVVTGTVDKSREDPKKQVQQDSLKNKAESSKGVAPASTSGFIPTEQRQQQDSLKNKAESSKAVAPASTSGSIPTEQRQQQDSLKNKAESSKAVAPASTSTEQRQRQDSLQNEAESSKAVAPASGNKTMFCLRNGKYCSIGYECELKANHFLATFSTDKVSITPEVSSRSVNRSVIRQLVRIHRVSDLGNRLPVYDGRKILYTAGELPFKSEEFIITLVDEDDGAGAAARRERIFKVVITFAVKTDLYQLERFLTRKQRDAPQLQILDIVMRQLPNENIRYYPSGRSFYSPLFLPRTSLGGGFESYKGFYQSMRPTEKGLSLNIDITSKAFFEAVPVVEFVRRLLGRNVQRTKLTDREIATVNKSLKGVKVEVTHRGNDRRKYRILALTEKATRDLSFSMEGTMKTVVQYFLDAYNIPIQLLGWPCLQVGNQQRPIYLPMEVCRIVEGQRYSKKLNLEQLKTFSNATSQCPEARQRAIMETVRRNEYNLDPYATEFGIQITETLTTVKAHVLPPPMLKDGRRPNFEPGMGEWKQQQMVIGGRVKNWACISFAQDAEEYGIHEFCYELASACRNSGMEFDTKPVIQLKYAKPNQVEEALNALYSDAKLDLLIAILPENNGSLYGNLKRICETQIGLVSQCCLVKYVFKRSRAYLANVALKINVKVGGTNTELGDNLPKFLPVVGDEATIIFGADVTHPQPGDVSSPSIAAVVASQNWPNITKYAARVSAQAHRKELIENLQIGSGGMIKELIQSFYTATKKKPERIIFYRDGVSEGQFLQVLEHEYIAIRNACASFHLDYRPKITFVIVQKRHHTRLFANNHLGIESVDGKGNILPGTVVDSDICHPFEFDFYLCSHAGIKGTSRPTHYHVLVDENNFSPNDLQTLTYNLCYTYARCTRSVSIVPPAYYAHLAASRARFYLNPMTSENASQPRAAAANEAPNTSEDRDRAVTPLPAIKENVKNVMFYC</sequence>
<reference evidence="6 7" key="2">
    <citation type="journal article" date="2017" name="Nature">
        <title>The Apostasia genome and the evolution of orchids.</title>
        <authorList>
            <person name="Zhang G.Q."/>
            <person name="Liu K.W."/>
            <person name="Li Z."/>
            <person name="Lohaus R."/>
            <person name="Hsiao Y.Y."/>
            <person name="Niu S.C."/>
            <person name="Wang J.Y."/>
            <person name="Lin Y.C."/>
            <person name="Xu Q."/>
            <person name="Chen L.J."/>
            <person name="Yoshida K."/>
            <person name="Fujiwara S."/>
            <person name="Wang Z.W."/>
            <person name="Zhang Y.Q."/>
            <person name="Mitsuda N."/>
            <person name="Wang M."/>
            <person name="Liu G.H."/>
            <person name="Pecoraro L."/>
            <person name="Huang H.X."/>
            <person name="Xiao X.J."/>
            <person name="Lin M."/>
            <person name="Wu X.Y."/>
            <person name="Wu W.L."/>
            <person name="Chen Y.Y."/>
            <person name="Chang S.B."/>
            <person name="Sakamoto S."/>
            <person name="Ohme-Takagi M."/>
            <person name="Yagi M."/>
            <person name="Zeng S.J."/>
            <person name="Shen C.Y."/>
            <person name="Yeh C.M."/>
            <person name="Luo Y.B."/>
            <person name="Tsai W.C."/>
            <person name="Van de Peer Y."/>
            <person name="Liu Z.J."/>
        </authorList>
    </citation>
    <scope>NUCLEOTIDE SEQUENCE [LARGE SCALE GENOMIC DNA]</scope>
    <source>
        <tissue evidence="6">The whole plant</tissue>
    </source>
</reference>
<feature type="compositionally biased region" description="Polar residues" evidence="3">
    <location>
        <begin position="44"/>
        <end position="60"/>
    </location>
</feature>
<dbReference type="Gene3D" id="3.40.50.2300">
    <property type="match status" value="1"/>
</dbReference>
<feature type="compositionally biased region" description="Basic and acidic residues" evidence="3">
    <location>
        <begin position="16"/>
        <end position="37"/>
    </location>
</feature>
<dbReference type="FunFam" id="3.40.50.2300:FF:000110">
    <property type="entry name" value="Argonaute 10"/>
    <property type="match status" value="1"/>
</dbReference>
<evidence type="ECO:0000256" key="3">
    <source>
        <dbReference type="SAM" id="MobiDB-lite"/>
    </source>
</evidence>
<evidence type="ECO:0000313" key="6">
    <source>
        <dbReference type="EMBL" id="PKU67879.1"/>
    </source>
</evidence>
<keyword evidence="2" id="KW-0943">RNA-mediated gene silencing</keyword>
<organism evidence="6 7">
    <name type="scientific">Dendrobium catenatum</name>
    <dbReference type="NCBI Taxonomy" id="906689"/>
    <lineage>
        <taxon>Eukaryota</taxon>
        <taxon>Viridiplantae</taxon>
        <taxon>Streptophyta</taxon>
        <taxon>Embryophyta</taxon>
        <taxon>Tracheophyta</taxon>
        <taxon>Spermatophyta</taxon>
        <taxon>Magnoliopsida</taxon>
        <taxon>Liliopsida</taxon>
        <taxon>Asparagales</taxon>
        <taxon>Orchidaceae</taxon>
        <taxon>Epidendroideae</taxon>
        <taxon>Malaxideae</taxon>
        <taxon>Dendrobiinae</taxon>
        <taxon>Dendrobium</taxon>
    </lineage>
</organism>
<dbReference type="SMART" id="SM00950">
    <property type="entry name" value="Piwi"/>
    <property type="match status" value="1"/>
</dbReference>
<dbReference type="InterPro" id="IPR036085">
    <property type="entry name" value="PAZ_dom_sf"/>
</dbReference>
<dbReference type="InterPro" id="IPR036397">
    <property type="entry name" value="RNaseH_sf"/>
</dbReference>
<feature type="compositionally biased region" description="Polar residues" evidence="3">
    <location>
        <begin position="104"/>
        <end position="121"/>
    </location>
</feature>
<protein>
    <submittedName>
        <fullName evidence="6">Protein argonaute 1B</fullName>
    </submittedName>
</protein>
<dbReference type="SMART" id="SM01163">
    <property type="entry name" value="DUF1785"/>
    <property type="match status" value="1"/>
</dbReference>
<dbReference type="Pfam" id="PF16487">
    <property type="entry name" value="ArgoMid"/>
    <property type="match status" value="1"/>
</dbReference>
<dbReference type="Pfam" id="PF02171">
    <property type="entry name" value="Piwi"/>
    <property type="match status" value="1"/>
</dbReference>
<gene>
    <name evidence="6" type="primary">AGO1B</name>
    <name evidence="6" type="ORF">MA16_Dca019405</name>
</gene>
<dbReference type="InterPro" id="IPR012337">
    <property type="entry name" value="RNaseH-like_sf"/>
</dbReference>
<accession>A0A2I0VWV7</accession>
<dbReference type="InterPro" id="IPR032473">
    <property type="entry name" value="Argonaute_Mid_dom"/>
</dbReference>
<dbReference type="InterPro" id="IPR014811">
    <property type="entry name" value="ArgoL1"/>
</dbReference>
<feature type="region of interest" description="Disordered" evidence="3">
    <location>
        <begin position="1"/>
        <end position="127"/>
    </location>
</feature>
<dbReference type="Pfam" id="PF16486">
    <property type="entry name" value="ArgoN"/>
    <property type="match status" value="1"/>
</dbReference>
<dbReference type="CDD" id="cd04657">
    <property type="entry name" value="Piwi_ago-like"/>
    <property type="match status" value="1"/>
</dbReference>
<dbReference type="PROSITE" id="PS50822">
    <property type="entry name" value="PIWI"/>
    <property type="match status" value="1"/>
</dbReference>
<dbReference type="Pfam" id="PF02170">
    <property type="entry name" value="PAZ"/>
    <property type="match status" value="1"/>
</dbReference>
<dbReference type="Gene3D" id="3.30.420.10">
    <property type="entry name" value="Ribonuclease H-like superfamily/Ribonuclease H"/>
    <property type="match status" value="1"/>
</dbReference>
<evidence type="ECO:0000256" key="2">
    <source>
        <dbReference type="ARBA" id="ARBA00023158"/>
    </source>
</evidence>
<dbReference type="CDD" id="cd02846">
    <property type="entry name" value="PAZ_argonaute_like"/>
    <property type="match status" value="1"/>
</dbReference>
<dbReference type="InterPro" id="IPR032472">
    <property type="entry name" value="ArgoL2"/>
</dbReference>
<dbReference type="AlphaFoldDB" id="A0A2I0VWV7"/>
<proteinExistence type="inferred from homology"/>
<dbReference type="PANTHER" id="PTHR22891">
    <property type="entry name" value="EUKARYOTIC TRANSLATION INITIATION FACTOR 2C"/>
    <property type="match status" value="1"/>
</dbReference>
<dbReference type="InterPro" id="IPR032474">
    <property type="entry name" value="Argonaute_N"/>
</dbReference>
<feature type="region of interest" description="Disordered" evidence="3">
    <location>
        <begin position="936"/>
        <end position="957"/>
    </location>
</feature>
<name>A0A2I0VWV7_9ASPA</name>
<keyword evidence="7" id="KW-1185">Reference proteome</keyword>
<dbReference type="InterPro" id="IPR045246">
    <property type="entry name" value="Piwi_ago-like"/>
</dbReference>
<dbReference type="STRING" id="906689.A0A2I0VWV7"/>
<evidence type="ECO:0000256" key="1">
    <source>
        <dbReference type="ARBA" id="ARBA00008201"/>
    </source>
</evidence>
<dbReference type="InterPro" id="IPR003165">
    <property type="entry name" value="Piwi"/>
</dbReference>
<dbReference type="Pfam" id="PF08699">
    <property type="entry name" value="ArgoL1"/>
    <property type="match status" value="1"/>
</dbReference>
<feature type="domain" description="Piwi" evidence="5">
    <location>
        <begin position="616"/>
        <end position="928"/>
    </location>
</feature>
<dbReference type="Proteomes" id="UP000233837">
    <property type="component" value="Unassembled WGS sequence"/>
</dbReference>
<dbReference type="EMBL" id="KZ503162">
    <property type="protein sequence ID" value="PKU67879.1"/>
    <property type="molecule type" value="Genomic_DNA"/>
</dbReference>
<feature type="domain" description="PAZ" evidence="4">
    <location>
        <begin position="343"/>
        <end position="454"/>
    </location>
</feature>